<dbReference type="EMBL" id="WNYA01000006">
    <property type="protein sequence ID" value="KAG8566764.1"/>
    <property type="molecule type" value="Genomic_DNA"/>
</dbReference>
<accession>A0AAV7AYY3</accession>
<sequence>MSPGDVSDGVCVRRERPEETGVDEKTLNNNSAIPQDAQMEESASQ</sequence>
<dbReference type="Proteomes" id="UP000824782">
    <property type="component" value="Unassembled WGS sequence"/>
</dbReference>
<evidence type="ECO:0000313" key="3">
    <source>
        <dbReference type="Proteomes" id="UP000824782"/>
    </source>
</evidence>
<keyword evidence="3" id="KW-1185">Reference proteome</keyword>
<comment type="caution">
    <text evidence="2">The sequence shown here is derived from an EMBL/GenBank/DDBJ whole genome shotgun (WGS) entry which is preliminary data.</text>
</comment>
<gene>
    <name evidence="2" type="ORF">GDO81_013368</name>
</gene>
<reference evidence="2" key="1">
    <citation type="thesis" date="2020" institute="ProQuest LLC" country="789 East Eisenhower Parkway, Ann Arbor, MI, USA">
        <title>Comparative Genomics and Chromosome Evolution.</title>
        <authorList>
            <person name="Mudd A.B."/>
        </authorList>
    </citation>
    <scope>NUCLEOTIDE SEQUENCE</scope>
    <source>
        <strain evidence="2">237g6f4</strain>
        <tissue evidence="2">Blood</tissue>
    </source>
</reference>
<feature type="compositionally biased region" description="Basic and acidic residues" evidence="1">
    <location>
        <begin position="11"/>
        <end position="26"/>
    </location>
</feature>
<name>A0AAV7AYY3_ENGPU</name>
<dbReference type="AlphaFoldDB" id="A0AAV7AYY3"/>
<feature type="region of interest" description="Disordered" evidence="1">
    <location>
        <begin position="1"/>
        <end position="45"/>
    </location>
</feature>
<evidence type="ECO:0000313" key="2">
    <source>
        <dbReference type="EMBL" id="KAG8566764.1"/>
    </source>
</evidence>
<protein>
    <submittedName>
        <fullName evidence="2">Uncharacterized protein</fullName>
    </submittedName>
</protein>
<proteinExistence type="predicted"/>
<organism evidence="2 3">
    <name type="scientific">Engystomops pustulosus</name>
    <name type="common">Tungara frog</name>
    <name type="synonym">Physalaemus pustulosus</name>
    <dbReference type="NCBI Taxonomy" id="76066"/>
    <lineage>
        <taxon>Eukaryota</taxon>
        <taxon>Metazoa</taxon>
        <taxon>Chordata</taxon>
        <taxon>Craniata</taxon>
        <taxon>Vertebrata</taxon>
        <taxon>Euteleostomi</taxon>
        <taxon>Amphibia</taxon>
        <taxon>Batrachia</taxon>
        <taxon>Anura</taxon>
        <taxon>Neobatrachia</taxon>
        <taxon>Hyloidea</taxon>
        <taxon>Leptodactylidae</taxon>
        <taxon>Leiuperinae</taxon>
        <taxon>Engystomops</taxon>
    </lineage>
</organism>
<evidence type="ECO:0000256" key="1">
    <source>
        <dbReference type="SAM" id="MobiDB-lite"/>
    </source>
</evidence>